<evidence type="ECO:0000259" key="12">
    <source>
        <dbReference type="PROSITE" id="PS50071"/>
    </source>
</evidence>
<evidence type="ECO:0000256" key="2">
    <source>
        <dbReference type="ARBA" id="ARBA00022473"/>
    </source>
</evidence>
<evidence type="ECO:0000256" key="7">
    <source>
        <dbReference type="ARBA" id="ARBA00056641"/>
    </source>
</evidence>
<dbReference type="GO" id="GO:0005634">
    <property type="term" value="C:nucleus"/>
    <property type="evidence" value="ECO:0007669"/>
    <property type="project" value="UniProtKB-SubCell"/>
</dbReference>
<keyword evidence="3 9" id="KW-0238">DNA-binding</keyword>
<dbReference type="InterPro" id="IPR050848">
    <property type="entry name" value="Homeobox_TF"/>
</dbReference>
<reference evidence="13 14" key="1">
    <citation type="submission" date="2015-07" db="EMBL/GenBank/DDBJ databases">
        <title>The genome of Habropoda laboriosa.</title>
        <authorList>
            <person name="Pan H."/>
            <person name="Kapheim K."/>
        </authorList>
    </citation>
    <scope>NUCLEOTIDE SEQUENCE [LARGE SCALE GENOMIC DNA]</scope>
    <source>
        <strain evidence="13">0110345459</strain>
    </source>
</reference>
<keyword evidence="4 9" id="KW-0371">Homeobox</keyword>
<dbReference type="Proteomes" id="UP000053825">
    <property type="component" value="Unassembled WGS sequence"/>
</dbReference>
<accession>A0A0L7QXY5</accession>
<dbReference type="OrthoDB" id="6159439at2759"/>
<evidence type="ECO:0000256" key="6">
    <source>
        <dbReference type="ARBA" id="ARBA00023305"/>
    </source>
</evidence>
<gene>
    <name evidence="13" type="ORF">WH47_03702</name>
</gene>
<evidence type="ECO:0000256" key="11">
    <source>
        <dbReference type="SAM" id="MobiDB-lite"/>
    </source>
</evidence>
<dbReference type="PANTHER" id="PTHR24333:SF8">
    <property type="entry name" value="HOMEOBOX PROTEIN CEH-62"/>
    <property type="match status" value="1"/>
</dbReference>
<feature type="compositionally biased region" description="Basic and acidic residues" evidence="11">
    <location>
        <begin position="76"/>
        <end position="89"/>
    </location>
</feature>
<dbReference type="CDD" id="cd00086">
    <property type="entry name" value="homeodomain"/>
    <property type="match status" value="1"/>
</dbReference>
<keyword evidence="6" id="KW-0844">Vision</keyword>
<keyword evidence="6" id="KW-0716">Sensory transduction</keyword>
<evidence type="ECO:0000256" key="4">
    <source>
        <dbReference type="ARBA" id="ARBA00023155"/>
    </source>
</evidence>
<comment type="subcellular location">
    <subcellularLocation>
        <location evidence="1 9 10">Nucleus</location>
    </subcellularLocation>
</comment>
<evidence type="ECO:0000256" key="1">
    <source>
        <dbReference type="ARBA" id="ARBA00004123"/>
    </source>
</evidence>
<dbReference type="InterPro" id="IPR009057">
    <property type="entry name" value="Homeodomain-like_sf"/>
</dbReference>
<dbReference type="SUPFAM" id="SSF46689">
    <property type="entry name" value="Homeodomain-like"/>
    <property type="match status" value="1"/>
</dbReference>
<name>A0A0L7QXY5_9HYME</name>
<dbReference type="Gene3D" id="1.10.10.60">
    <property type="entry name" value="Homeodomain-like"/>
    <property type="match status" value="1"/>
</dbReference>
<evidence type="ECO:0000256" key="8">
    <source>
        <dbReference type="ARBA" id="ARBA00068739"/>
    </source>
</evidence>
<evidence type="ECO:0000313" key="13">
    <source>
        <dbReference type="EMBL" id="KOC63480.1"/>
    </source>
</evidence>
<dbReference type="SMART" id="SM00389">
    <property type="entry name" value="HOX"/>
    <property type="match status" value="1"/>
</dbReference>
<dbReference type="Pfam" id="PF00046">
    <property type="entry name" value="Homeodomain"/>
    <property type="match status" value="1"/>
</dbReference>
<evidence type="ECO:0000256" key="9">
    <source>
        <dbReference type="PROSITE-ProRule" id="PRU00108"/>
    </source>
</evidence>
<dbReference type="GO" id="GO:0048663">
    <property type="term" value="P:neuron fate commitment"/>
    <property type="evidence" value="ECO:0007669"/>
    <property type="project" value="UniProtKB-ARBA"/>
</dbReference>
<keyword evidence="2" id="KW-0217">Developmental protein</keyword>
<dbReference type="AlphaFoldDB" id="A0A0L7QXY5"/>
<dbReference type="InterPro" id="IPR017970">
    <property type="entry name" value="Homeobox_CS"/>
</dbReference>
<evidence type="ECO:0000256" key="5">
    <source>
        <dbReference type="ARBA" id="ARBA00023242"/>
    </source>
</evidence>
<comment type="function">
    <text evidence="7">Required to establish the unique cell identity of photoreceptors R2 and R5 and consequently for ommatidial assembly in the developing eye imaginal disk. Repression of expression in R8 photoreceptor by senseless (sens) is an essential mechanism of R8 cell fate determination.</text>
</comment>
<dbReference type="InterPro" id="IPR001356">
    <property type="entry name" value="HD"/>
</dbReference>
<evidence type="ECO:0000313" key="14">
    <source>
        <dbReference type="Proteomes" id="UP000053825"/>
    </source>
</evidence>
<organism evidence="13 14">
    <name type="scientific">Habropoda laboriosa</name>
    <dbReference type="NCBI Taxonomy" id="597456"/>
    <lineage>
        <taxon>Eukaryota</taxon>
        <taxon>Metazoa</taxon>
        <taxon>Ecdysozoa</taxon>
        <taxon>Arthropoda</taxon>
        <taxon>Hexapoda</taxon>
        <taxon>Insecta</taxon>
        <taxon>Pterygota</taxon>
        <taxon>Neoptera</taxon>
        <taxon>Endopterygota</taxon>
        <taxon>Hymenoptera</taxon>
        <taxon>Apocrita</taxon>
        <taxon>Aculeata</taxon>
        <taxon>Apoidea</taxon>
        <taxon>Anthophila</taxon>
        <taxon>Apidae</taxon>
        <taxon>Habropoda</taxon>
    </lineage>
</organism>
<dbReference type="FunFam" id="1.10.10.60:FF:000417">
    <property type="entry name" value="Even-skipped homeobox 1"/>
    <property type="match status" value="1"/>
</dbReference>
<keyword evidence="5 9" id="KW-0539">Nucleus</keyword>
<dbReference type="PANTHER" id="PTHR24333">
    <property type="entry name" value="HOMEO BOX HB9 LIKE A-RELATED"/>
    <property type="match status" value="1"/>
</dbReference>
<proteinExistence type="predicted"/>
<keyword evidence="14" id="KW-1185">Reference proteome</keyword>
<dbReference type="EMBL" id="KQ414698">
    <property type="protein sequence ID" value="KOC63480.1"/>
    <property type="molecule type" value="Genomic_DNA"/>
</dbReference>
<feature type="domain" description="Homeobox" evidence="12">
    <location>
        <begin position="170"/>
        <end position="230"/>
    </location>
</feature>
<dbReference type="STRING" id="597456.A0A0L7QXY5"/>
<dbReference type="PRINTS" id="PR00024">
    <property type="entry name" value="HOMEOBOX"/>
</dbReference>
<evidence type="ECO:0000256" key="10">
    <source>
        <dbReference type="RuleBase" id="RU000682"/>
    </source>
</evidence>
<dbReference type="PROSITE" id="PS50071">
    <property type="entry name" value="HOMEOBOX_2"/>
    <property type="match status" value="1"/>
</dbReference>
<dbReference type="PROSITE" id="PS00027">
    <property type="entry name" value="HOMEOBOX_1"/>
    <property type="match status" value="1"/>
</dbReference>
<protein>
    <recommendedName>
        <fullName evidence="8">Homeobox protein rough</fullName>
    </recommendedName>
</protein>
<feature type="region of interest" description="Disordered" evidence="11">
    <location>
        <begin position="73"/>
        <end position="102"/>
    </location>
</feature>
<dbReference type="GO" id="GO:0003677">
    <property type="term" value="F:DNA binding"/>
    <property type="evidence" value="ECO:0007669"/>
    <property type="project" value="UniProtKB-UniRule"/>
</dbReference>
<dbReference type="GO" id="GO:0000981">
    <property type="term" value="F:DNA-binding transcription factor activity, RNA polymerase II-specific"/>
    <property type="evidence" value="ECO:0007669"/>
    <property type="project" value="InterPro"/>
</dbReference>
<dbReference type="InterPro" id="IPR020479">
    <property type="entry name" value="HD_metazoa"/>
</dbReference>
<evidence type="ECO:0000256" key="3">
    <source>
        <dbReference type="ARBA" id="ARBA00023125"/>
    </source>
</evidence>
<dbReference type="GO" id="GO:0007601">
    <property type="term" value="P:visual perception"/>
    <property type="evidence" value="ECO:0007669"/>
    <property type="project" value="UniProtKB-KW"/>
</dbReference>
<sequence>MSTKTQGPSSPRQFFARIYGHLEAKKFDGNDNNDGERSKPKSNFDFPSNIIFCNKNTLDADISYNSSNDEITQVVDVKERPSGRSEEQNTNKTNALSNNEKEKNSNFLNLRLPLFHELHSRTANHPIHLTQVAYPSVFPPHFYNLPYFPTSQHHLQGFSAFLARKRRKEGRPRRQRTTFSGEQTLRLEVEYRRGEYISRGRRFELATSLHLTETQIKIWFQNRRAKDKRIEKAQLDQYYRNFAISNGMINIPVYDRNEFCEFCFCKKTFGYATNHSCVSMNPAVGSVTKQPQYNDRENETPGST</sequence>
<feature type="DNA-binding region" description="Homeobox" evidence="9">
    <location>
        <begin position="172"/>
        <end position="231"/>
    </location>
</feature>